<dbReference type="PANTHER" id="PTHR15364">
    <property type="entry name" value="2'-DEOXYNUCLEOSIDE 5'-PHOSPHATE N-HYDROLASE 1"/>
    <property type="match status" value="1"/>
</dbReference>
<comment type="caution">
    <text evidence="2">The sequence shown here is derived from an EMBL/GenBank/DDBJ whole genome shotgun (WGS) entry which is preliminary data.</text>
</comment>
<dbReference type="RefSeq" id="WP_021660225.1">
    <property type="nucleotide sequence ID" value="NZ_FQVY01000002.1"/>
</dbReference>
<sequence length="172" mass="19384">MNKKPKVYIAGPECFFPNSEEIFAANKAICEELGFEPSVAADYDFSSCKTKQDTAKVIFEKNIESIKNCDLIVADMNNFRGWEPDSGTSFEIGVGYIWGKKIYVYLDDLRSCGEKFTEETYLDEQGRRRDKDGLTLEGGPLNLMISGHATMVEGTFRDALLRAKEDMEKEGC</sequence>
<dbReference type="AlphaFoldDB" id="A0AAQ1MCY2"/>
<dbReference type="Proteomes" id="UP000184089">
    <property type="component" value="Unassembled WGS sequence"/>
</dbReference>
<proteinExistence type="predicted"/>
<dbReference type="InterPro" id="IPR007710">
    <property type="entry name" value="Nucleoside_deoxyribTrfase"/>
</dbReference>
<accession>A0AAQ1MCY2</accession>
<dbReference type="EMBL" id="FQVY01000002">
    <property type="protein sequence ID" value="SHG04735.1"/>
    <property type="molecule type" value="Genomic_DNA"/>
</dbReference>
<dbReference type="PANTHER" id="PTHR15364:SF0">
    <property type="entry name" value="2'-DEOXYNUCLEOSIDE 5'-PHOSPHATE N-HYDROLASE 1"/>
    <property type="match status" value="1"/>
</dbReference>
<organism evidence="2 3">
    <name type="scientific">Bittarella massiliensis</name>
    <name type="common">ex Durand et al. 2017</name>
    <dbReference type="NCBI Taxonomy" id="1720313"/>
    <lineage>
        <taxon>Bacteria</taxon>
        <taxon>Bacillati</taxon>
        <taxon>Bacillota</taxon>
        <taxon>Clostridia</taxon>
        <taxon>Eubacteriales</taxon>
        <taxon>Oscillospiraceae</taxon>
        <taxon>Bittarella (ex Durand et al. 2017)</taxon>
    </lineage>
</organism>
<evidence type="ECO:0000313" key="4">
    <source>
        <dbReference type="Proteomes" id="UP000474718"/>
    </source>
</evidence>
<dbReference type="Proteomes" id="UP000474718">
    <property type="component" value="Unassembled WGS sequence"/>
</dbReference>
<reference evidence="1 4" key="3">
    <citation type="journal article" date="2019" name="Nat. Med.">
        <title>A library of human gut bacterial isolates paired with longitudinal multiomics data enables mechanistic microbiome research.</title>
        <authorList>
            <person name="Poyet M."/>
            <person name="Groussin M."/>
            <person name="Gibbons S.M."/>
            <person name="Avila-Pacheco J."/>
            <person name="Jiang X."/>
            <person name="Kearney S.M."/>
            <person name="Perrotta A.R."/>
            <person name="Berdy B."/>
            <person name="Zhao S."/>
            <person name="Lieberman T.D."/>
            <person name="Swanson P.K."/>
            <person name="Smith M."/>
            <person name="Roesemann S."/>
            <person name="Alexander J.E."/>
            <person name="Rich S.A."/>
            <person name="Livny J."/>
            <person name="Vlamakis H."/>
            <person name="Clish C."/>
            <person name="Bullock K."/>
            <person name="Deik A."/>
            <person name="Scott J."/>
            <person name="Pierce K.A."/>
            <person name="Xavier R.J."/>
            <person name="Alm E.J."/>
        </authorList>
    </citation>
    <scope>NUCLEOTIDE SEQUENCE [LARGE SCALE GENOMIC DNA]</scope>
    <source>
        <strain evidence="1 4">BIOML-A2</strain>
    </source>
</reference>
<dbReference type="GO" id="GO:0070694">
    <property type="term" value="F:5-hydroxymethyl-dUMP N-hydrolase activity"/>
    <property type="evidence" value="ECO:0007669"/>
    <property type="project" value="TreeGrafter"/>
</dbReference>
<reference evidence="2" key="1">
    <citation type="submission" date="2016-11" db="EMBL/GenBank/DDBJ databases">
        <authorList>
            <person name="Varghese N."/>
            <person name="Submissions S."/>
        </authorList>
    </citation>
    <scope>NUCLEOTIDE SEQUENCE</scope>
    <source>
        <strain evidence="2">DSM 4029</strain>
    </source>
</reference>
<keyword evidence="4" id="KW-1185">Reference proteome</keyword>
<gene>
    <name evidence="1" type="ORF">GT747_12895</name>
    <name evidence="2" type="ORF">SAMN05444424_1271</name>
</gene>
<dbReference type="InterPro" id="IPR051239">
    <property type="entry name" value="2'-dNMP_N-hydrolase"/>
</dbReference>
<name>A0AAQ1MCY2_9FIRM</name>
<evidence type="ECO:0000313" key="3">
    <source>
        <dbReference type="Proteomes" id="UP000184089"/>
    </source>
</evidence>
<dbReference type="SUPFAM" id="SSF52309">
    <property type="entry name" value="N-(deoxy)ribosyltransferase-like"/>
    <property type="match status" value="1"/>
</dbReference>
<reference evidence="3" key="2">
    <citation type="submission" date="2016-11" db="EMBL/GenBank/DDBJ databases">
        <authorList>
            <person name="Jaros S."/>
            <person name="Januszkiewicz K."/>
            <person name="Wedrychowicz H."/>
        </authorList>
    </citation>
    <scope>NUCLEOTIDE SEQUENCE [LARGE SCALE GENOMIC DNA]</scope>
    <source>
        <strain evidence="3">DSM 4029</strain>
    </source>
</reference>
<evidence type="ECO:0000313" key="1">
    <source>
        <dbReference type="EMBL" id="MZL70647.1"/>
    </source>
</evidence>
<dbReference type="Gene3D" id="3.40.50.450">
    <property type="match status" value="1"/>
</dbReference>
<protein>
    <submittedName>
        <fullName evidence="2">Nucleoside 2-deoxyribosyltransferase</fullName>
    </submittedName>
</protein>
<dbReference type="Pfam" id="PF05014">
    <property type="entry name" value="Nuc_deoxyrib_tr"/>
    <property type="match status" value="1"/>
</dbReference>
<dbReference type="GO" id="GO:0009159">
    <property type="term" value="P:deoxyribonucleoside monophosphate catabolic process"/>
    <property type="evidence" value="ECO:0007669"/>
    <property type="project" value="TreeGrafter"/>
</dbReference>
<evidence type="ECO:0000313" key="2">
    <source>
        <dbReference type="EMBL" id="SHG04735.1"/>
    </source>
</evidence>
<dbReference type="EMBL" id="WWVX01000009">
    <property type="protein sequence ID" value="MZL70647.1"/>
    <property type="molecule type" value="Genomic_DNA"/>
</dbReference>